<proteinExistence type="predicted"/>
<reference evidence="2 3" key="1">
    <citation type="journal article" date="2021" name="Elife">
        <title>Chloroplast acquisition without the gene transfer in kleptoplastic sea slugs, Plakobranchus ocellatus.</title>
        <authorList>
            <person name="Maeda T."/>
            <person name="Takahashi S."/>
            <person name="Yoshida T."/>
            <person name="Shimamura S."/>
            <person name="Takaki Y."/>
            <person name="Nagai Y."/>
            <person name="Toyoda A."/>
            <person name="Suzuki Y."/>
            <person name="Arimoto A."/>
            <person name="Ishii H."/>
            <person name="Satoh N."/>
            <person name="Nishiyama T."/>
            <person name="Hasebe M."/>
            <person name="Maruyama T."/>
            <person name="Minagawa J."/>
            <person name="Obokata J."/>
            <person name="Shigenobu S."/>
        </authorList>
    </citation>
    <scope>NUCLEOTIDE SEQUENCE [LARGE SCALE GENOMIC DNA]</scope>
</reference>
<organism evidence="2 3">
    <name type="scientific">Plakobranchus ocellatus</name>
    <dbReference type="NCBI Taxonomy" id="259542"/>
    <lineage>
        <taxon>Eukaryota</taxon>
        <taxon>Metazoa</taxon>
        <taxon>Spiralia</taxon>
        <taxon>Lophotrochozoa</taxon>
        <taxon>Mollusca</taxon>
        <taxon>Gastropoda</taxon>
        <taxon>Heterobranchia</taxon>
        <taxon>Euthyneura</taxon>
        <taxon>Panpulmonata</taxon>
        <taxon>Sacoglossa</taxon>
        <taxon>Placobranchoidea</taxon>
        <taxon>Plakobranchidae</taxon>
        <taxon>Plakobranchus</taxon>
    </lineage>
</organism>
<dbReference type="AlphaFoldDB" id="A0AAV4AER9"/>
<comment type="caution">
    <text evidence="2">The sequence shown here is derived from an EMBL/GenBank/DDBJ whole genome shotgun (WGS) entry which is preliminary data.</text>
</comment>
<accession>A0AAV4AER9</accession>
<evidence type="ECO:0000313" key="2">
    <source>
        <dbReference type="EMBL" id="GFO09701.1"/>
    </source>
</evidence>
<dbReference type="EMBL" id="BLXT01004116">
    <property type="protein sequence ID" value="GFO09701.1"/>
    <property type="molecule type" value="Genomic_DNA"/>
</dbReference>
<evidence type="ECO:0000256" key="1">
    <source>
        <dbReference type="SAM" id="MobiDB-lite"/>
    </source>
</evidence>
<keyword evidence="3" id="KW-1185">Reference proteome</keyword>
<sequence>MISGFQALAREALVGGHEMESATEKSADIGTGALAIVPPTSTIPSTPPLPLDPLGRGKGCNGPVNSEPALISIGSFWTWA</sequence>
<protein>
    <submittedName>
        <fullName evidence="2">Uncharacterized protein</fullName>
    </submittedName>
</protein>
<gene>
    <name evidence="2" type="ORF">PoB_003620600</name>
</gene>
<feature type="region of interest" description="Disordered" evidence="1">
    <location>
        <begin position="37"/>
        <end position="60"/>
    </location>
</feature>
<dbReference type="Proteomes" id="UP000735302">
    <property type="component" value="Unassembled WGS sequence"/>
</dbReference>
<evidence type="ECO:0000313" key="3">
    <source>
        <dbReference type="Proteomes" id="UP000735302"/>
    </source>
</evidence>
<name>A0AAV4AER9_9GAST</name>